<gene>
    <name evidence="7" type="ORF">EVEC_LOCUS6131</name>
</gene>
<dbReference type="WBParaSite" id="EVEC_0000655701-mRNA-1">
    <property type="protein sequence ID" value="EVEC_0000655701-mRNA-1"/>
    <property type="gene ID" value="EVEC_0000655701"/>
</dbReference>
<dbReference type="InterPro" id="IPR044198">
    <property type="entry name" value="DEK"/>
</dbReference>
<evidence type="ECO:0000313" key="9">
    <source>
        <dbReference type="WBParaSite" id="EVEC_0000655701-mRNA-1"/>
    </source>
</evidence>
<reference evidence="9" key="1">
    <citation type="submission" date="2017-02" db="UniProtKB">
        <authorList>
            <consortium name="WormBaseParasite"/>
        </authorList>
    </citation>
    <scope>IDENTIFICATION</scope>
</reference>
<comment type="subcellular location">
    <subcellularLocation>
        <location evidence="1">Nucleus</location>
    </subcellularLocation>
</comment>
<evidence type="ECO:0000256" key="4">
    <source>
        <dbReference type="ARBA" id="ARBA00023242"/>
    </source>
</evidence>
<dbReference type="OrthoDB" id="10248551at2759"/>
<evidence type="ECO:0000259" key="6">
    <source>
        <dbReference type="PROSITE" id="PS51998"/>
    </source>
</evidence>
<keyword evidence="3" id="KW-0238">DNA-binding</keyword>
<dbReference type="GO" id="GO:0003677">
    <property type="term" value="F:DNA binding"/>
    <property type="evidence" value="ECO:0007669"/>
    <property type="project" value="UniProtKB-KW"/>
</dbReference>
<organism evidence="9">
    <name type="scientific">Enterobius vermicularis</name>
    <name type="common">Human pinworm</name>
    <dbReference type="NCBI Taxonomy" id="51028"/>
    <lineage>
        <taxon>Eukaryota</taxon>
        <taxon>Metazoa</taxon>
        <taxon>Ecdysozoa</taxon>
        <taxon>Nematoda</taxon>
        <taxon>Chromadorea</taxon>
        <taxon>Rhabditida</taxon>
        <taxon>Spirurina</taxon>
        <taxon>Oxyuridomorpha</taxon>
        <taxon>Oxyuroidea</taxon>
        <taxon>Oxyuridae</taxon>
        <taxon>Enterobius</taxon>
    </lineage>
</organism>
<dbReference type="Proteomes" id="UP000274131">
    <property type="component" value="Unassembled WGS sequence"/>
</dbReference>
<evidence type="ECO:0000256" key="5">
    <source>
        <dbReference type="SAM" id="MobiDB-lite"/>
    </source>
</evidence>
<dbReference type="PANTHER" id="PTHR13468">
    <property type="entry name" value="DEK PROTEIN"/>
    <property type="match status" value="1"/>
</dbReference>
<evidence type="ECO:0000256" key="2">
    <source>
        <dbReference type="ARBA" id="ARBA00022853"/>
    </source>
</evidence>
<dbReference type="EMBL" id="UXUI01008388">
    <property type="protein sequence ID" value="VDD91380.1"/>
    <property type="molecule type" value="Genomic_DNA"/>
</dbReference>
<dbReference type="GO" id="GO:0042393">
    <property type="term" value="F:histone binding"/>
    <property type="evidence" value="ECO:0007669"/>
    <property type="project" value="TreeGrafter"/>
</dbReference>
<evidence type="ECO:0000313" key="8">
    <source>
        <dbReference type="Proteomes" id="UP000274131"/>
    </source>
</evidence>
<reference evidence="7 8" key="2">
    <citation type="submission" date="2018-10" db="EMBL/GenBank/DDBJ databases">
        <authorList>
            <consortium name="Pathogen Informatics"/>
        </authorList>
    </citation>
    <scope>NUCLEOTIDE SEQUENCE [LARGE SCALE GENOMIC DNA]</scope>
</reference>
<name>A0A0N4V890_ENTVE</name>
<dbReference type="Gene3D" id="1.10.10.60">
    <property type="entry name" value="Homeodomain-like"/>
    <property type="match status" value="1"/>
</dbReference>
<accession>A0A0N4V890</accession>
<dbReference type="GO" id="GO:0005634">
    <property type="term" value="C:nucleus"/>
    <property type="evidence" value="ECO:0007669"/>
    <property type="project" value="UniProtKB-SubCell"/>
</dbReference>
<dbReference type="PANTHER" id="PTHR13468:SF1">
    <property type="entry name" value="PROTEIN DEK"/>
    <property type="match status" value="1"/>
</dbReference>
<feature type="region of interest" description="Disordered" evidence="5">
    <location>
        <begin position="74"/>
        <end position="127"/>
    </location>
</feature>
<dbReference type="GO" id="GO:2000779">
    <property type="term" value="P:regulation of double-strand break repair"/>
    <property type="evidence" value="ECO:0007669"/>
    <property type="project" value="TreeGrafter"/>
</dbReference>
<feature type="region of interest" description="Disordered" evidence="5">
    <location>
        <begin position="257"/>
        <end position="348"/>
    </location>
</feature>
<evidence type="ECO:0000313" key="7">
    <source>
        <dbReference type="EMBL" id="VDD91380.1"/>
    </source>
</evidence>
<dbReference type="SUPFAM" id="SSF109715">
    <property type="entry name" value="DEK C-terminal domain"/>
    <property type="match status" value="1"/>
</dbReference>
<dbReference type="AlphaFoldDB" id="A0A0N4V890"/>
<feature type="compositionally biased region" description="Basic and acidic residues" evidence="5">
    <location>
        <begin position="74"/>
        <end position="103"/>
    </location>
</feature>
<proteinExistence type="predicted"/>
<dbReference type="InterPro" id="IPR014876">
    <property type="entry name" value="DEK_C"/>
</dbReference>
<protein>
    <submittedName>
        <fullName evidence="9">DEK_C domain-containing protein</fullName>
    </submittedName>
</protein>
<dbReference type="STRING" id="51028.A0A0N4V890"/>
<feature type="compositionally biased region" description="Basic and acidic residues" evidence="5">
    <location>
        <begin position="308"/>
        <end position="320"/>
    </location>
</feature>
<dbReference type="GO" id="GO:0006325">
    <property type="term" value="P:chromatin organization"/>
    <property type="evidence" value="ECO:0007669"/>
    <property type="project" value="UniProtKB-KW"/>
</dbReference>
<keyword evidence="8" id="KW-1185">Reference proteome</keyword>
<feature type="compositionally biased region" description="Low complexity" evidence="5">
    <location>
        <begin position="109"/>
        <end position="119"/>
    </location>
</feature>
<dbReference type="Pfam" id="PF08766">
    <property type="entry name" value="DEK_C"/>
    <property type="match status" value="1"/>
</dbReference>
<evidence type="ECO:0000256" key="3">
    <source>
        <dbReference type="ARBA" id="ARBA00023125"/>
    </source>
</evidence>
<evidence type="ECO:0000256" key="1">
    <source>
        <dbReference type="ARBA" id="ARBA00004123"/>
    </source>
</evidence>
<feature type="compositionally biased region" description="Basic residues" evidence="5">
    <location>
        <begin position="289"/>
        <end position="303"/>
    </location>
</feature>
<feature type="domain" description="DEK-C" evidence="6">
    <location>
        <begin position="341"/>
        <end position="397"/>
    </location>
</feature>
<keyword evidence="2" id="KW-0156">Chromatin regulator</keyword>
<keyword evidence="4" id="KW-0539">Nucleus</keyword>
<sequence>MSVTNDEEKMDIDLPPEKVRTLEYKGVFVKFWTLSQRSARLEAHFTENSDSCQSDDVGTLVKSEVSPHDLAKSTLEDENEQVKIERPAERENDVAAEKKDNVTNDHPNSSTCTETGGTTEVKENAPKQGLLDKPLVLEGKRERHTVNRLVSTPKQSPKKFIPEISGSGVPLGDIEYVNASMTKIRGEELKPLHRLCYGKSGTTVTVKRDLRKFNGFSFDVNSREFEKRKALAMKLRGVEVKIIRKILGSEVCRSKADTVSSKRPAVTPKSNPDVVTAASGDEDSGAGVTKKRQKAVPAKKPKTSKQGGDAKMKKTAEKPLADVPSTASSEKQEESSWGPGGPSDTELNSTINEILHSVDLVHCTMKQMCQRLSERFPNLDMVNYKSALKERIKEALEQMEDA</sequence>
<dbReference type="PROSITE" id="PS51998">
    <property type="entry name" value="DEK_C"/>
    <property type="match status" value="1"/>
</dbReference>